<keyword evidence="3" id="KW-1185">Reference proteome</keyword>
<dbReference type="Proteomes" id="UP000310158">
    <property type="component" value="Unassembled WGS sequence"/>
</dbReference>
<accession>A0A4S4LZS3</accession>
<reference evidence="2 3" key="1">
    <citation type="submission" date="2019-02" db="EMBL/GenBank/DDBJ databases">
        <title>Genome sequencing of the rare red list fungi Bondarzewia mesenterica.</title>
        <authorList>
            <person name="Buettner E."/>
            <person name="Kellner H."/>
        </authorList>
    </citation>
    <scope>NUCLEOTIDE SEQUENCE [LARGE SCALE GENOMIC DNA]</scope>
    <source>
        <strain evidence="2 3">DSM 108281</strain>
    </source>
</reference>
<protein>
    <submittedName>
        <fullName evidence="2">Uncharacterized protein</fullName>
    </submittedName>
</protein>
<feature type="region of interest" description="Disordered" evidence="1">
    <location>
        <begin position="127"/>
        <end position="176"/>
    </location>
</feature>
<dbReference type="AlphaFoldDB" id="A0A4S4LZS3"/>
<gene>
    <name evidence="2" type="ORF">EW146_g3200</name>
</gene>
<dbReference type="EMBL" id="SGPL01000102">
    <property type="protein sequence ID" value="THH17657.1"/>
    <property type="molecule type" value="Genomic_DNA"/>
</dbReference>
<organism evidence="2 3">
    <name type="scientific">Bondarzewia mesenterica</name>
    <dbReference type="NCBI Taxonomy" id="1095465"/>
    <lineage>
        <taxon>Eukaryota</taxon>
        <taxon>Fungi</taxon>
        <taxon>Dikarya</taxon>
        <taxon>Basidiomycota</taxon>
        <taxon>Agaricomycotina</taxon>
        <taxon>Agaricomycetes</taxon>
        <taxon>Russulales</taxon>
        <taxon>Bondarzewiaceae</taxon>
        <taxon>Bondarzewia</taxon>
    </lineage>
</organism>
<feature type="compositionally biased region" description="Basic and acidic residues" evidence="1">
    <location>
        <begin position="161"/>
        <end position="175"/>
    </location>
</feature>
<proteinExistence type="predicted"/>
<evidence type="ECO:0000256" key="1">
    <source>
        <dbReference type="SAM" id="MobiDB-lite"/>
    </source>
</evidence>
<sequence length="288" mass="30556">MSSITTTTNTTTIFHLTAHIEATKNAGIAAGNKPDTEFLVNLCREVNALIHTQHRAHKEVKVGKRAPNLLAITATDPRVPHGRREGTPAFDGDLGDNRWWEEALPQIFSPLSSSDELAAAISLLASSTTEGGHPDPPHSESASDTQGSRAQADAKAVCKQRGGEGEGRHDPDGESLRISVSIGKGEGEGKGAGGGGDRKGEVVIGKVEQPERVGVGRRRRHAASAPLEESGEFHCFLLLQPLTPRQKKARTVGHKPAAASALSKPAPPSLYINSNGEQWECTPCLKCI</sequence>
<evidence type="ECO:0000313" key="2">
    <source>
        <dbReference type="EMBL" id="THH17657.1"/>
    </source>
</evidence>
<feature type="compositionally biased region" description="Polar residues" evidence="1">
    <location>
        <begin position="140"/>
        <end position="149"/>
    </location>
</feature>
<name>A0A4S4LZS3_9AGAM</name>
<evidence type="ECO:0000313" key="3">
    <source>
        <dbReference type="Proteomes" id="UP000310158"/>
    </source>
</evidence>
<comment type="caution">
    <text evidence="2">The sequence shown here is derived from an EMBL/GenBank/DDBJ whole genome shotgun (WGS) entry which is preliminary data.</text>
</comment>